<name>X0XWH8_9ZZZZ</name>
<organism evidence="1">
    <name type="scientific">marine sediment metagenome</name>
    <dbReference type="NCBI Taxonomy" id="412755"/>
    <lineage>
        <taxon>unclassified sequences</taxon>
        <taxon>metagenomes</taxon>
        <taxon>ecological metagenomes</taxon>
    </lineage>
</organism>
<evidence type="ECO:0000313" key="1">
    <source>
        <dbReference type="EMBL" id="GAG40928.1"/>
    </source>
</evidence>
<sequence>DAYKLSNGKTYVSDAGAIRSWVAERVNCEPRTSKKNGDGTKINFKGEWKMVLDAIRKQRTDGLPLVVLDVVGALRGMSEIGRMNRQDGFYRYMEKRKELLNI</sequence>
<gene>
    <name evidence="1" type="ORF">S01H1_64186</name>
</gene>
<comment type="caution">
    <text evidence="1">The sequence shown here is derived from an EMBL/GenBank/DDBJ whole genome shotgun (WGS) entry which is preliminary data.</text>
</comment>
<feature type="non-terminal residue" evidence="1">
    <location>
        <position position="1"/>
    </location>
</feature>
<proteinExistence type="predicted"/>
<dbReference type="AlphaFoldDB" id="X0XWH8"/>
<protein>
    <submittedName>
        <fullName evidence="1">Uncharacterized protein</fullName>
    </submittedName>
</protein>
<reference evidence="1" key="1">
    <citation type="journal article" date="2014" name="Front. Microbiol.">
        <title>High frequency of phylogenetically diverse reductive dehalogenase-homologous genes in deep subseafloor sedimentary metagenomes.</title>
        <authorList>
            <person name="Kawai M."/>
            <person name="Futagami T."/>
            <person name="Toyoda A."/>
            <person name="Takaki Y."/>
            <person name="Nishi S."/>
            <person name="Hori S."/>
            <person name="Arai W."/>
            <person name="Tsubouchi T."/>
            <person name="Morono Y."/>
            <person name="Uchiyama I."/>
            <person name="Ito T."/>
            <person name="Fujiyama A."/>
            <person name="Inagaki F."/>
            <person name="Takami H."/>
        </authorList>
    </citation>
    <scope>NUCLEOTIDE SEQUENCE</scope>
    <source>
        <strain evidence="1">Expedition CK06-06</strain>
    </source>
</reference>
<accession>X0XWH8</accession>
<dbReference type="EMBL" id="BARS01042291">
    <property type="protein sequence ID" value="GAG40928.1"/>
    <property type="molecule type" value="Genomic_DNA"/>
</dbReference>